<dbReference type="EMBL" id="JACOGF010000006">
    <property type="protein sequence ID" value="MBC3918556.1"/>
    <property type="molecule type" value="Genomic_DNA"/>
</dbReference>
<dbReference type="InterPro" id="IPR003718">
    <property type="entry name" value="OsmC/Ohr_fam"/>
</dbReference>
<dbReference type="InterPro" id="IPR036102">
    <property type="entry name" value="OsmC/Ohrsf"/>
</dbReference>
<dbReference type="InterPro" id="IPR052707">
    <property type="entry name" value="OsmC_Ohr_Peroxiredoxin"/>
</dbReference>
<evidence type="ECO:0000313" key="1">
    <source>
        <dbReference type="EMBL" id="MBC3918556.1"/>
    </source>
</evidence>
<reference evidence="1 2" key="1">
    <citation type="submission" date="2020-08" db="EMBL/GenBank/DDBJ databases">
        <title>Novel species isolated from subtropical streams in China.</title>
        <authorList>
            <person name="Lu H."/>
        </authorList>
    </citation>
    <scope>NUCLEOTIDE SEQUENCE [LARGE SCALE GENOMIC DNA]</scope>
    <source>
        <strain evidence="1 2">CY18W</strain>
    </source>
</reference>
<dbReference type="SUPFAM" id="SSF82784">
    <property type="entry name" value="OsmC-like"/>
    <property type="match status" value="1"/>
</dbReference>
<dbReference type="PANTHER" id="PTHR42830:SF1">
    <property type="entry name" value="OSMOTICALLY INDUCIBLE FAMILY PROTEIN"/>
    <property type="match status" value="1"/>
</dbReference>
<name>A0ABR6ZRM6_9BURK</name>
<organism evidence="1 2">
    <name type="scientific">Undibacterium hunanense</name>
    <dbReference type="NCBI Taxonomy" id="2762292"/>
    <lineage>
        <taxon>Bacteria</taxon>
        <taxon>Pseudomonadati</taxon>
        <taxon>Pseudomonadota</taxon>
        <taxon>Betaproteobacteria</taxon>
        <taxon>Burkholderiales</taxon>
        <taxon>Oxalobacteraceae</taxon>
        <taxon>Undibacterium</taxon>
    </lineage>
</organism>
<dbReference type="PANTHER" id="PTHR42830">
    <property type="entry name" value="OSMOTICALLY INDUCIBLE FAMILY PROTEIN"/>
    <property type="match status" value="1"/>
</dbReference>
<accession>A0ABR6ZRM6</accession>
<comment type="caution">
    <text evidence="1">The sequence shown here is derived from an EMBL/GenBank/DDBJ whole genome shotgun (WGS) entry which is preliminary data.</text>
</comment>
<dbReference type="Proteomes" id="UP000650424">
    <property type="component" value="Unassembled WGS sequence"/>
</dbReference>
<dbReference type="Gene3D" id="3.30.300.20">
    <property type="match status" value="1"/>
</dbReference>
<protein>
    <submittedName>
        <fullName evidence="1">OsmC family peroxiredoxin</fullName>
    </submittedName>
</protein>
<proteinExistence type="predicted"/>
<dbReference type="Pfam" id="PF02566">
    <property type="entry name" value="OsmC"/>
    <property type="match status" value="1"/>
</dbReference>
<dbReference type="RefSeq" id="WP_186947810.1">
    <property type="nucleotide sequence ID" value="NZ_JACOGF010000006.1"/>
</dbReference>
<sequence length="157" mass="16998">MTEKTAHIHWEGSGKTAVGNISTETGALKDYPYGFASRFEDDRRGSNPEELLAAAHAACFTMAFSFACEKAGWKTTEIDTRASIRLSKQGEGFVIDHIQLTMEASIAGINDAQFQEIAAMAKRDCPLSKALASVPEIALQATLRTTLQTTVQTNTTP</sequence>
<evidence type="ECO:0000313" key="2">
    <source>
        <dbReference type="Proteomes" id="UP000650424"/>
    </source>
</evidence>
<dbReference type="NCBIfam" id="TIGR03562">
    <property type="entry name" value="osmo_induc_OsmC"/>
    <property type="match status" value="1"/>
</dbReference>
<dbReference type="InterPro" id="IPR015946">
    <property type="entry name" value="KH_dom-like_a/b"/>
</dbReference>
<gene>
    <name evidence="1" type="ORF">H8L32_13770</name>
</gene>
<dbReference type="InterPro" id="IPR019904">
    <property type="entry name" value="Peroxiredoxin_OsmC"/>
</dbReference>
<keyword evidence="2" id="KW-1185">Reference proteome</keyword>